<dbReference type="OrthoDB" id="9786661at2"/>
<comment type="similarity">
    <text evidence="2">Belongs to the glycosyl hydrolase 3 family.</text>
</comment>
<reference evidence="7 8" key="1">
    <citation type="submission" date="2018-08" db="EMBL/GenBank/DDBJ databases">
        <title>The multiple taxonomic identification of Sphingomonas gilva.</title>
        <authorList>
            <person name="Zhu D."/>
            <person name="Zheng S."/>
        </authorList>
    </citation>
    <scope>NUCLEOTIDE SEQUENCE [LARGE SCALE GENOMIC DNA]</scope>
    <source>
        <strain evidence="7 8">ZDH117</strain>
    </source>
</reference>
<protein>
    <recommendedName>
        <fullName evidence="3">beta-N-acetylhexosaminidase</fullName>
        <ecNumber evidence="3">3.2.1.52</ecNumber>
    </recommendedName>
</protein>
<name>A0A396S3Q3_9SPHN</name>
<dbReference type="InterPro" id="IPR036962">
    <property type="entry name" value="Glyco_hydro_3_N_sf"/>
</dbReference>
<evidence type="ECO:0000256" key="5">
    <source>
        <dbReference type="ARBA" id="ARBA00023295"/>
    </source>
</evidence>
<feature type="domain" description="Glycoside hydrolase family 3 N-terminal" evidence="6">
    <location>
        <begin position="18"/>
        <end position="291"/>
    </location>
</feature>
<evidence type="ECO:0000259" key="6">
    <source>
        <dbReference type="Pfam" id="PF00933"/>
    </source>
</evidence>
<dbReference type="GO" id="GO:0009254">
    <property type="term" value="P:peptidoglycan turnover"/>
    <property type="evidence" value="ECO:0007669"/>
    <property type="project" value="TreeGrafter"/>
</dbReference>
<sequence length="335" mass="36112">MTPAIFGLSGPAITPDERAFFTEADPAGYILFGRNVSDRDQMRALTDDLRSLHGRDDLPILIDQEGGRVARMKAPVWPEFPPGPRFDALYEISPMAAIEAARTNARAIAHILAEVGVTVDCLPLLDVATPSTHAIIGDRALGREPMRVAAMGRAILDGLRRGGVVGVVKHMPGHGRALVDSHMEMPHVDASAEELESDLAPFVALNRAPMGMTAHLLYRAWDADNPGTLSPAVVQDIIRGRIGFDGLLMTDDIDMKALSGSAGEKAVRALAAGVDVVLDCWGRMDEMQDIVRRCPPMTGRARERLDRAMATIADGREEADFAELVARRDALLAAA</sequence>
<gene>
    <name evidence="7" type="ORF">D1610_05935</name>
</gene>
<dbReference type="SUPFAM" id="SSF51445">
    <property type="entry name" value="(Trans)glycosidases"/>
    <property type="match status" value="1"/>
</dbReference>
<dbReference type="Gene3D" id="3.20.20.300">
    <property type="entry name" value="Glycoside hydrolase, family 3, N-terminal domain"/>
    <property type="match status" value="1"/>
</dbReference>
<evidence type="ECO:0000256" key="4">
    <source>
        <dbReference type="ARBA" id="ARBA00022801"/>
    </source>
</evidence>
<accession>A0A396S3Q3</accession>
<evidence type="ECO:0000313" key="8">
    <source>
        <dbReference type="Proteomes" id="UP000266693"/>
    </source>
</evidence>
<dbReference type="PANTHER" id="PTHR30480">
    <property type="entry name" value="BETA-HEXOSAMINIDASE-RELATED"/>
    <property type="match status" value="1"/>
</dbReference>
<proteinExistence type="inferred from homology"/>
<organism evidence="7 8">
    <name type="scientific">Sphingomonas gilva</name>
    <dbReference type="NCBI Taxonomy" id="2305907"/>
    <lineage>
        <taxon>Bacteria</taxon>
        <taxon>Pseudomonadati</taxon>
        <taxon>Pseudomonadota</taxon>
        <taxon>Alphaproteobacteria</taxon>
        <taxon>Sphingomonadales</taxon>
        <taxon>Sphingomonadaceae</taxon>
        <taxon>Sphingomonas</taxon>
    </lineage>
</organism>
<dbReference type="PANTHER" id="PTHR30480:SF13">
    <property type="entry name" value="BETA-HEXOSAMINIDASE"/>
    <property type="match status" value="1"/>
</dbReference>
<dbReference type="EMBL" id="QWLV01000002">
    <property type="protein sequence ID" value="RHW18035.1"/>
    <property type="molecule type" value="Genomic_DNA"/>
</dbReference>
<evidence type="ECO:0000313" key="7">
    <source>
        <dbReference type="EMBL" id="RHW18035.1"/>
    </source>
</evidence>
<dbReference type="InterPro" id="IPR001764">
    <property type="entry name" value="Glyco_hydro_3_N"/>
</dbReference>
<evidence type="ECO:0000256" key="1">
    <source>
        <dbReference type="ARBA" id="ARBA00001231"/>
    </source>
</evidence>
<keyword evidence="5" id="KW-0326">Glycosidase</keyword>
<dbReference type="RefSeq" id="WP_118863227.1">
    <property type="nucleotide sequence ID" value="NZ_QWLV01000002.1"/>
</dbReference>
<evidence type="ECO:0000256" key="3">
    <source>
        <dbReference type="ARBA" id="ARBA00012663"/>
    </source>
</evidence>
<evidence type="ECO:0000256" key="2">
    <source>
        <dbReference type="ARBA" id="ARBA00005336"/>
    </source>
</evidence>
<keyword evidence="4 7" id="KW-0378">Hydrolase</keyword>
<dbReference type="InterPro" id="IPR017853">
    <property type="entry name" value="GH"/>
</dbReference>
<dbReference type="Proteomes" id="UP000266693">
    <property type="component" value="Unassembled WGS sequence"/>
</dbReference>
<dbReference type="GO" id="GO:0005975">
    <property type="term" value="P:carbohydrate metabolic process"/>
    <property type="evidence" value="ECO:0007669"/>
    <property type="project" value="InterPro"/>
</dbReference>
<comment type="caution">
    <text evidence="7">The sequence shown here is derived from an EMBL/GenBank/DDBJ whole genome shotgun (WGS) entry which is preliminary data.</text>
</comment>
<dbReference type="AlphaFoldDB" id="A0A396S3Q3"/>
<keyword evidence="8" id="KW-1185">Reference proteome</keyword>
<dbReference type="EC" id="3.2.1.52" evidence="3"/>
<dbReference type="GO" id="GO:0004563">
    <property type="term" value="F:beta-N-acetylhexosaminidase activity"/>
    <property type="evidence" value="ECO:0007669"/>
    <property type="project" value="UniProtKB-EC"/>
</dbReference>
<dbReference type="PROSITE" id="PS00775">
    <property type="entry name" value="GLYCOSYL_HYDROL_F3"/>
    <property type="match status" value="1"/>
</dbReference>
<dbReference type="Pfam" id="PF00933">
    <property type="entry name" value="Glyco_hydro_3"/>
    <property type="match status" value="1"/>
</dbReference>
<comment type="catalytic activity">
    <reaction evidence="1">
        <text>Hydrolysis of terminal non-reducing N-acetyl-D-hexosamine residues in N-acetyl-beta-D-hexosaminides.</text>
        <dbReference type="EC" id="3.2.1.52"/>
    </reaction>
</comment>
<dbReference type="InterPro" id="IPR019800">
    <property type="entry name" value="Glyco_hydro_3_AS"/>
</dbReference>
<dbReference type="InterPro" id="IPR050226">
    <property type="entry name" value="NagZ_Beta-hexosaminidase"/>
</dbReference>